<gene>
    <name evidence="2 4" type="primary">csl4</name>
    <name evidence="4" type="ORF">NMSP_0193</name>
</gene>
<name>A0A2Z2HIY6_9ARCH</name>
<feature type="binding site" evidence="2">
    <location>
        <position position="142"/>
    </location>
    <ligand>
        <name>Zn(2+)</name>
        <dbReference type="ChEBI" id="CHEBI:29105"/>
    </ligand>
</feature>
<comment type="subunit">
    <text evidence="2">Component of the archaeal exosome complex. Forms a trimer of Rrp4 and/or Csl4 subunits. The trimer associates with an hexameric ring-like arrangement composed of 3 Rrp41-Rrp42 heterodimers. Interacts with DnaG.</text>
</comment>
<dbReference type="HAMAP" id="MF_00975">
    <property type="entry name" value="Exosome_Csl4"/>
    <property type="match status" value="1"/>
</dbReference>
<accession>A0A2Z2HIY6</accession>
<feature type="binding site" evidence="2">
    <location>
        <position position="159"/>
    </location>
    <ligand>
        <name>Zn(2+)</name>
        <dbReference type="ChEBI" id="CHEBI:29105"/>
    </ligand>
</feature>
<comment type="similarity">
    <text evidence="2">Belongs to the CSL4 family.</text>
</comment>
<dbReference type="RefSeq" id="WP_086907047.1">
    <property type="nucleotide sequence ID" value="NZ_CP021324.1"/>
</dbReference>
<dbReference type="SUPFAM" id="SSF110324">
    <property type="entry name" value="Ribosomal L27 protein-like"/>
    <property type="match status" value="1"/>
</dbReference>
<dbReference type="AlphaFoldDB" id="A0A2Z2HIY6"/>
<dbReference type="Gene3D" id="2.40.50.100">
    <property type="match status" value="1"/>
</dbReference>
<dbReference type="OrthoDB" id="6768at2157"/>
<feature type="binding site" evidence="2">
    <location>
        <position position="162"/>
    </location>
    <ligand>
        <name>Zn(2+)</name>
        <dbReference type="ChEBI" id="CHEBI:29105"/>
    </ligand>
</feature>
<keyword evidence="2" id="KW-0862">Zinc</keyword>
<dbReference type="InterPro" id="IPR025721">
    <property type="entry name" value="Exosome_cplx_N_dom"/>
</dbReference>
<dbReference type="SUPFAM" id="SSF50249">
    <property type="entry name" value="Nucleic acid-binding proteins"/>
    <property type="match status" value="1"/>
</dbReference>
<dbReference type="GO" id="GO:0008270">
    <property type="term" value="F:zinc ion binding"/>
    <property type="evidence" value="ECO:0007669"/>
    <property type="project" value="UniProtKB-UniRule"/>
</dbReference>
<dbReference type="InterPro" id="IPR039771">
    <property type="entry name" value="Csl4"/>
</dbReference>
<dbReference type="GO" id="GO:0000178">
    <property type="term" value="C:exosome (RNase complex)"/>
    <property type="evidence" value="ECO:0007669"/>
    <property type="project" value="UniProtKB-KW"/>
</dbReference>
<proteinExistence type="inferred from homology"/>
<dbReference type="InterPro" id="IPR012340">
    <property type="entry name" value="NA-bd_OB-fold"/>
</dbReference>
<dbReference type="Gene3D" id="2.40.50.140">
    <property type="entry name" value="Nucleic acid-binding proteins"/>
    <property type="match status" value="1"/>
</dbReference>
<dbReference type="KEGG" id="nct:NMSP_0193"/>
<comment type="function">
    <text evidence="2">Non-catalytic component of the exosome, which is a complex involved in RNA degradation. Increases the RNA binding and the efficiency of RNA degradation. Helpful for the interaction of the exosome with A-poor RNAs.</text>
</comment>
<keyword evidence="2" id="KW-0479">Metal-binding</keyword>
<feature type="binding site" evidence="2">
    <location>
        <position position="145"/>
    </location>
    <ligand>
        <name>Zn(2+)</name>
        <dbReference type="ChEBI" id="CHEBI:29105"/>
    </ligand>
</feature>
<evidence type="ECO:0000313" key="5">
    <source>
        <dbReference type="Proteomes" id="UP000249949"/>
    </source>
</evidence>
<evidence type="ECO:0000256" key="1">
    <source>
        <dbReference type="ARBA" id="ARBA00022835"/>
    </source>
</evidence>
<reference evidence="4 5" key="1">
    <citation type="journal article" date="2017" name="Environ. Microbiol.">
        <title>Genome and epigenome of a novel marine Thaumarchaeota strain suggest viral infection, phosphorothioation DNA modification and multiple restriction systems.</title>
        <authorList>
            <person name="Ahlgren N.A."/>
            <person name="Chen Y."/>
            <person name="Needham D.M."/>
            <person name="Parada A.E."/>
            <person name="Sachdeva R."/>
            <person name="Trinh V."/>
            <person name="Chen T."/>
            <person name="Fuhrman J.A."/>
        </authorList>
    </citation>
    <scope>NUCLEOTIDE SEQUENCE [LARGE SCALE GENOMIC DNA]</scope>
    <source>
        <strain evidence="4 5">SPOT01</strain>
    </source>
</reference>
<dbReference type="GO" id="GO:0006401">
    <property type="term" value="P:RNA catabolic process"/>
    <property type="evidence" value="ECO:0007669"/>
    <property type="project" value="UniProtKB-UniRule"/>
</dbReference>
<keyword evidence="5" id="KW-1185">Reference proteome</keyword>
<keyword evidence="2" id="KW-0963">Cytoplasm</keyword>
<evidence type="ECO:0000259" key="3">
    <source>
        <dbReference type="Pfam" id="PF14382"/>
    </source>
</evidence>
<dbReference type="PANTHER" id="PTHR12686:SF8">
    <property type="entry name" value="EXOSOME COMPLEX COMPONENT CSL4"/>
    <property type="match status" value="1"/>
</dbReference>
<dbReference type="GO" id="GO:0006396">
    <property type="term" value="P:RNA processing"/>
    <property type="evidence" value="ECO:0007669"/>
    <property type="project" value="InterPro"/>
</dbReference>
<evidence type="ECO:0000256" key="2">
    <source>
        <dbReference type="HAMAP-Rule" id="MF_00975"/>
    </source>
</evidence>
<dbReference type="PANTHER" id="PTHR12686">
    <property type="entry name" value="3'-5' EXORIBONUCLEASE CSL4-RELATED"/>
    <property type="match status" value="1"/>
</dbReference>
<comment type="subcellular location">
    <subcellularLocation>
        <location evidence="2">Cytoplasm</location>
    </subcellularLocation>
</comment>
<organism evidence="4 5">
    <name type="scientific">Candidatus Nitrosomarinus catalinensis</name>
    <dbReference type="NCBI Taxonomy" id="1898749"/>
    <lineage>
        <taxon>Archaea</taxon>
        <taxon>Nitrososphaerota</taxon>
        <taxon>Nitrososphaeria</taxon>
        <taxon>Nitrosopumilales</taxon>
        <taxon>Nitrosopumilaceae</taxon>
        <taxon>Candidatus Nitrosomarinus</taxon>
    </lineage>
</organism>
<dbReference type="NCBIfam" id="NF034126">
    <property type="entry name" value="PRK09521.1"/>
    <property type="match status" value="1"/>
</dbReference>
<dbReference type="Proteomes" id="UP000249949">
    <property type="component" value="Chromosome"/>
</dbReference>
<keyword evidence="1 2" id="KW-0271">Exosome</keyword>
<sequence length="184" mass="19969">MSDNSVFPGDKIASIEEYEAGNNTFDDGDMVRAAAVGEKNMDKETRVVDINHPKLLSVPKVGDVIIGTVAAVMSSMIAVTIDYINGNPTTSKVECICGTRNMRIRNVALVNDIASLKIVAHLNGTIHAVMNEPDLGIMFTKCRKCVGKVVSKSSDAIKCTDCGWIDERKLSSNFGKSNFVKLRE</sequence>
<dbReference type="Pfam" id="PF14382">
    <property type="entry name" value="ECR1_N"/>
    <property type="match status" value="1"/>
</dbReference>
<dbReference type="GO" id="GO:0005737">
    <property type="term" value="C:cytoplasm"/>
    <property type="evidence" value="ECO:0007669"/>
    <property type="project" value="UniProtKB-SubCell"/>
</dbReference>
<dbReference type="EMBL" id="CP021324">
    <property type="protein sequence ID" value="ARS63825.1"/>
    <property type="molecule type" value="Genomic_DNA"/>
</dbReference>
<protein>
    <recommendedName>
        <fullName evidence="2">Exosome complex component Csl4</fullName>
    </recommendedName>
</protein>
<dbReference type="InterPro" id="IPR030850">
    <property type="entry name" value="Exosome_Csl4_arc"/>
</dbReference>
<evidence type="ECO:0000313" key="4">
    <source>
        <dbReference type="EMBL" id="ARS63825.1"/>
    </source>
</evidence>
<feature type="domain" description="Exosome complex component N-terminal" evidence="3">
    <location>
        <begin position="6"/>
        <end position="41"/>
    </location>
</feature>
<dbReference type="GeneID" id="32900694"/>